<sequence length="131" mass="15054">MVINLCLFDSTQSLDESENKSSNSSIESNDCPRGTKISMITKSYPRLTFVPIMLLNLESNMQIVLSVRHQVSVYGIEEHCDFLITPKHILQHPGLSQLRNIIRMVNKRPHHGHEGTYLVAVLEIWTHLVRY</sequence>
<protein>
    <submittedName>
        <fullName evidence="2">Uncharacterized protein</fullName>
    </submittedName>
</protein>
<dbReference type="EMBL" id="KQ483642">
    <property type="protein sequence ID" value="KYP44040.1"/>
    <property type="molecule type" value="Genomic_DNA"/>
</dbReference>
<evidence type="ECO:0000313" key="1">
    <source>
        <dbReference type="EMBL" id="KYP44040.1"/>
    </source>
</evidence>
<proteinExistence type="predicted"/>
<organism evidence="2 3">
    <name type="scientific">Cajanus cajan</name>
    <name type="common">Pigeon pea</name>
    <name type="synonym">Cajanus indicus</name>
    <dbReference type="NCBI Taxonomy" id="3821"/>
    <lineage>
        <taxon>Eukaryota</taxon>
        <taxon>Viridiplantae</taxon>
        <taxon>Streptophyta</taxon>
        <taxon>Embryophyta</taxon>
        <taxon>Tracheophyta</taxon>
        <taxon>Spermatophyta</taxon>
        <taxon>Magnoliopsida</taxon>
        <taxon>eudicotyledons</taxon>
        <taxon>Gunneridae</taxon>
        <taxon>Pentapetalae</taxon>
        <taxon>rosids</taxon>
        <taxon>fabids</taxon>
        <taxon>Fabales</taxon>
        <taxon>Fabaceae</taxon>
        <taxon>Papilionoideae</taxon>
        <taxon>50 kb inversion clade</taxon>
        <taxon>NPAAA clade</taxon>
        <taxon>indigoferoid/millettioid clade</taxon>
        <taxon>Phaseoleae</taxon>
        <taxon>Cajanus</taxon>
    </lineage>
</organism>
<gene>
    <name evidence="1" type="ORF">KK1_034463</name>
    <name evidence="2" type="ORF">KK1_034468</name>
</gene>
<name>A0A151RNF0_CAJCA</name>
<evidence type="ECO:0000313" key="3">
    <source>
        <dbReference type="Proteomes" id="UP000075243"/>
    </source>
</evidence>
<dbReference type="Gramene" id="C.cajan_33764.t">
    <property type="protein sequence ID" value="C.cajan_33764.t.cds1"/>
    <property type="gene ID" value="C.cajan_33764"/>
</dbReference>
<accession>A0A151RNF0</accession>
<keyword evidence="3" id="KW-1185">Reference proteome</keyword>
<dbReference type="AlphaFoldDB" id="A0A151RNF0"/>
<dbReference type="Gramene" id="C.cajan_33759.t">
    <property type="protein sequence ID" value="C.cajan_33759.t.cds1"/>
    <property type="gene ID" value="C.cajan_33759"/>
</dbReference>
<dbReference type="Proteomes" id="UP000075243">
    <property type="component" value="Unassembled WGS sequence"/>
</dbReference>
<reference evidence="2 3" key="1">
    <citation type="journal article" date="2012" name="Nat. Biotechnol.">
        <title>Draft genome sequence of pigeonpea (Cajanus cajan), an orphan legume crop of resource-poor farmers.</title>
        <authorList>
            <person name="Varshney R.K."/>
            <person name="Chen W."/>
            <person name="Li Y."/>
            <person name="Bharti A.K."/>
            <person name="Saxena R.K."/>
            <person name="Schlueter J.A."/>
            <person name="Donoghue M.T."/>
            <person name="Azam S."/>
            <person name="Fan G."/>
            <person name="Whaley A.M."/>
            <person name="Farmer A.D."/>
            <person name="Sheridan J."/>
            <person name="Iwata A."/>
            <person name="Tuteja R."/>
            <person name="Penmetsa R.V."/>
            <person name="Wu W."/>
            <person name="Upadhyaya H.D."/>
            <person name="Yang S.P."/>
            <person name="Shah T."/>
            <person name="Saxena K.B."/>
            <person name="Michael T."/>
            <person name="McCombie W.R."/>
            <person name="Yang B."/>
            <person name="Zhang G."/>
            <person name="Yang H."/>
            <person name="Wang J."/>
            <person name="Spillane C."/>
            <person name="Cook D.R."/>
            <person name="May G.D."/>
            <person name="Xu X."/>
            <person name="Jackson S.A."/>
        </authorList>
    </citation>
    <scope>NUCLEOTIDE SEQUENCE [LARGE SCALE GENOMIC DNA]</scope>
    <source>
        <strain evidence="3">cv. Asha</strain>
    </source>
</reference>
<evidence type="ECO:0000313" key="2">
    <source>
        <dbReference type="EMBL" id="KYP44045.1"/>
    </source>
</evidence>
<dbReference type="EMBL" id="KQ483642">
    <property type="protein sequence ID" value="KYP44045.1"/>
    <property type="molecule type" value="Genomic_DNA"/>
</dbReference>